<dbReference type="GO" id="GO:0004065">
    <property type="term" value="F:arylsulfatase activity"/>
    <property type="evidence" value="ECO:0007669"/>
    <property type="project" value="TreeGrafter"/>
</dbReference>
<dbReference type="Gene3D" id="3.30.1120.10">
    <property type="match status" value="1"/>
</dbReference>
<sequence length="429" mass="48379">MILADDLGYRDLGCYGSTAIQTPNLDQLASEGIRFTQSYSGCPVCAPSRSVLMTGNHAGHTSVRGNSGGIPLQGSDVTLAALLNSAGYTCGGFGKWGLGDVGTTGVPERHGFNTFFGYYHQVHAHTYYPSYLWRNSEKIELPGNNDGDAGKIYSHYRIFEETCNFIRKNSNRPFFCYAPWTLPHGRYTIPQEDPVWKVYQDKRWSNSAKVAAAMISLFDRHVGQLLQLLQALDLDDNTIIMVSSDHGAGFRFEGELDSCQPLRGHKRTMYEGGIRVPTIVRWNNQIPQNQVSDHPWYFPDIMPTLLDLADLPVPKGLDGISITPTLKNRGEQKKHDHLYWALPLYDFGKREFKPEGLMEAVRKDNWKAIRPLTNAPIELYNLSHDISEEHNVADQWPNIIGQMNSLLRQARTAGHPQIEPKMPEGKRYR</sequence>
<keyword evidence="3" id="KW-0378">Hydrolase</keyword>
<comment type="similarity">
    <text evidence="1">Belongs to the sulfatase family.</text>
</comment>
<dbReference type="PANTHER" id="PTHR42693">
    <property type="entry name" value="ARYLSULFATASE FAMILY MEMBER"/>
    <property type="match status" value="1"/>
</dbReference>
<evidence type="ECO:0000256" key="4">
    <source>
        <dbReference type="ARBA" id="ARBA00022837"/>
    </source>
</evidence>
<evidence type="ECO:0000256" key="3">
    <source>
        <dbReference type="ARBA" id="ARBA00022801"/>
    </source>
</evidence>
<dbReference type="GO" id="GO:0046872">
    <property type="term" value="F:metal ion binding"/>
    <property type="evidence" value="ECO:0007669"/>
    <property type="project" value="UniProtKB-KW"/>
</dbReference>
<reference evidence="6" key="1">
    <citation type="submission" date="2018-05" db="EMBL/GenBank/DDBJ databases">
        <authorList>
            <person name="Lanie J.A."/>
            <person name="Ng W.-L."/>
            <person name="Kazmierczak K.M."/>
            <person name="Andrzejewski T.M."/>
            <person name="Davidsen T.M."/>
            <person name="Wayne K.J."/>
            <person name="Tettelin H."/>
            <person name="Glass J.I."/>
            <person name="Rusch D."/>
            <person name="Podicherti R."/>
            <person name="Tsui H.-C.T."/>
            <person name="Winkler M.E."/>
        </authorList>
    </citation>
    <scope>NUCLEOTIDE SEQUENCE</scope>
</reference>
<accession>A0A382ARA2</accession>
<protein>
    <recommendedName>
        <fullName evidence="5">Sulfatase N-terminal domain-containing protein</fullName>
    </recommendedName>
</protein>
<dbReference type="PANTHER" id="PTHR42693:SF53">
    <property type="entry name" value="ENDO-4-O-SULFATASE"/>
    <property type="match status" value="1"/>
</dbReference>
<dbReference type="InterPro" id="IPR017850">
    <property type="entry name" value="Alkaline_phosphatase_core_sf"/>
</dbReference>
<proteinExistence type="inferred from homology"/>
<dbReference type="Pfam" id="PF00884">
    <property type="entry name" value="Sulfatase"/>
    <property type="match status" value="1"/>
</dbReference>
<dbReference type="Gene3D" id="3.40.720.10">
    <property type="entry name" value="Alkaline Phosphatase, subunit A"/>
    <property type="match status" value="1"/>
</dbReference>
<evidence type="ECO:0000313" key="6">
    <source>
        <dbReference type="EMBL" id="SVB04075.1"/>
    </source>
</evidence>
<evidence type="ECO:0000256" key="1">
    <source>
        <dbReference type="ARBA" id="ARBA00008779"/>
    </source>
</evidence>
<feature type="domain" description="Sulfatase N-terminal" evidence="5">
    <location>
        <begin position="2"/>
        <end position="310"/>
    </location>
</feature>
<evidence type="ECO:0000256" key="2">
    <source>
        <dbReference type="ARBA" id="ARBA00022723"/>
    </source>
</evidence>
<dbReference type="InterPro" id="IPR000917">
    <property type="entry name" value="Sulfatase_N"/>
</dbReference>
<dbReference type="PROSITE" id="PS00523">
    <property type="entry name" value="SULFATASE_1"/>
    <property type="match status" value="1"/>
</dbReference>
<keyword evidence="4" id="KW-0106">Calcium</keyword>
<dbReference type="InterPro" id="IPR050738">
    <property type="entry name" value="Sulfatase"/>
</dbReference>
<dbReference type="EMBL" id="UINC01026502">
    <property type="protein sequence ID" value="SVB04075.1"/>
    <property type="molecule type" value="Genomic_DNA"/>
</dbReference>
<gene>
    <name evidence="6" type="ORF">METZ01_LOCUS156929</name>
</gene>
<dbReference type="InterPro" id="IPR024607">
    <property type="entry name" value="Sulfatase_CS"/>
</dbReference>
<dbReference type="CDD" id="cd16145">
    <property type="entry name" value="ARS_like"/>
    <property type="match status" value="1"/>
</dbReference>
<name>A0A382ARA2_9ZZZZ</name>
<dbReference type="SUPFAM" id="SSF53649">
    <property type="entry name" value="Alkaline phosphatase-like"/>
    <property type="match status" value="1"/>
</dbReference>
<keyword evidence="2" id="KW-0479">Metal-binding</keyword>
<dbReference type="AlphaFoldDB" id="A0A382ARA2"/>
<organism evidence="6">
    <name type="scientific">marine metagenome</name>
    <dbReference type="NCBI Taxonomy" id="408172"/>
    <lineage>
        <taxon>unclassified sequences</taxon>
        <taxon>metagenomes</taxon>
        <taxon>ecological metagenomes</taxon>
    </lineage>
</organism>
<evidence type="ECO:0000259" key="5">
    <source>
        <dbReference type="Pfam" id="PF00884"/>
    </source>
</evidence>